<keyword evidence="4 5" id="KW-0472">Membrane</keyword>
<evidence type="ECO:0000256" key="3">
    <source>
        <dbReference type="ARBA" id="ARBA00022989"/>
    </source>
</evidence>
<feature type="transmembrane region" description="Helical" evidence="5">
    <location>
        <begin position="99"/>
        <end position="118"/>
    </location>
</feature>
<keyword evidence="3 5" id="KW-1133">Transmembrane helix</keyword>
<protein>
    <submittedName>
        <fullName evidence="6">DoxX family protein</fullName>
    </submittedName>
</protein>
<dbReference type="RefSeq" id="WP_212006958.1">
    <property type="nucleotide sequence ID" value="NZ_JAAFYZ010000002.1"/>
</dbReference>
<name>A0ABS5KGY8_9ACTN</name>
<evidence type="ECO:0000256" key="4">
    <source>
        <dbReference type="ARBA" id="ARBA00023136"/>
    </source>
</evidence>
<comment type="caution">
    <text evidence="6">The sequence shown here is derived from an EMBL/GenBank/DDBJ whole genome shotgun (WGS) entry which is preliminary data.</text>
</comment>
<keyword evidence="2 5" id="KW-0812">Transmembrane</keyword>
<evidence type="ECO:0000313" key="7">
    <source>
        <dbReference type="Proteomes" id="UP000730482"/>
    </source>
</evidence>
<sequence length="123" mass="12766">MNIFLWILQAALAALFALSGLGKAFQPKDKVIVKAPALADYSPPMIRFIGGAELAGALGLILPAALGVATPLTPTAALGLGVMMLLGARVHLRRGETQGVAVTLVLSVLAAVLCWGRFGPYSW</sequence>
<evidence type="ECO:0000256" key="1">
    <source>
        <dbReference type="ARBA" id="ARBA00004141"/>
    </source>
</evidence>
<feature type="transmembrane region" description="Helical" evidence="5">
    <location>
        <begin position="60"/>
        <end position="87"/>
    </location>
</feature>
<evidence type="ECO:0000256" key="2">
    <source>
        <dbReference type="ARBA" id="ARBA00022692"/>
    </source>
</evidence>
<organism evidence="6 7">
    <name type="scientific">Catenulispora pinistramenti</name>
    <dbReference type="NCBI Taxonomy" id="2705254"/>
    <lineage>
        <taxon>Bacteria</taxon>
        <taxon>Bacillati</taxon>
        <taxon>Actinomycetota</taxon>
        <taxon>Actinomycetes</taxon>
        <taxon>Catenulisporales</taxon>
        <taxon>Catenulisporaceae</taxon>
        <taxon>Catenulispora</taxon>
    </lineage>
</organism>
<dbReference type="Pfam" id="PF13564">
    <property type="entry name" value="DoxX_2"/>
    <property type="match status" value="1"/>
</dbReference>
<dbReference type="EMBL" id="JAAFYZ010000002">
    <property type="protein sequence ID" value="MBS2545287.1"/>
    <property type="molecule type" value="Genomic_DNA"/>
</dbReference>
<accession>A0ABS5KGY8</accession>
<dbReference type="Proteomes" id="UP000730482">
    <property type="component" value="Unassembled WGS sequence"/>
</dbReference>
<proteinExistence type="predicted"/>
<reference evidence="6 7" key="1">
    <citation type="submission" date="2020-02" db="EMBL/GenBank/DDBJ databases">
        <title>Acidophilic actinobacteria isolated from forest soil.</title>
        <authorList>
            <person name="Golinska P."/>
        </authorList>
    </citation>
    <scope>NUCLEOTIDE SEQUENCE [LARGE SCALE GENOMIC DNA]</scope>
    <source>
        <strain evidence="6 7">NL8</strain>
    </source>
</reference>
<evidence type="ECO:0000256" key="5">
    <source>
        <dbReference type="SAM" id="Phobius"/>
    </source>
</evidence>
<keyword evidence="7" id="KW-1185">Reference proteome</keyword>
<evidence type="ECO:0000313" key="6">
    <source>
        <dbReference type="EMBL" id="MBS2545287.1"/>
    </source>
</evidence>
<dbReference type="InterPro" id="IPR032808">
    <property type="entry name" value="DoxX"/>
</dbReference>
<gene>
    <name evidence="6" type="ORF">KGQ19_00245</name>
</gene>
<comment type="subcellular location">
    <subcellularLocation>
        <location evidence="1">Membrane</location>
        <topology evidence="1">Multi-pass membrane protein</topology>
    </subcellularLocation>
</comment>